<organism evidence="2 3">
    <name type="scientific">Actinomadura rudentiformis</name>
    <dbReference type="NCBI Taxonomy" id="359158"/>
    <lineage>
        <taxon>Bacteria</taxon>
        <taxon>Bacillati</taxon>
        <taxon>Actinomycetota</taxon>
        <taxon>Actinomycetes</taxon>
        <taxon>Streptosporangiales</taxon>
        <taxon>Thermomonosporaceae</taxon>
        <taxon>Actinomadura</taxon>
    </lineage>
</organism>
<reference evidence="2 3" key="1">
    <citation type="submission" date="2019-09" db="EMBL/GenBank/DDBJ databases">
        <title>Actinomadura physcomitrii sp. nov., a novel actinomycete isolated from moss [Physcomitrium sphaericum (Ludw) Fuernr].</title>
        <authorList>
            <person name="Zhuang X."/>
            <person name="Liu C."/>
        </authorList>
    </citation>
    <scope>NUCLEOTIDE SEQUENCE [LARGE SCALE GENOMIC DNA]</scope>
    <source>
        <strain evidence="2 3">HMC1</strain>
    </source>
</reference>
<keyword evidence="3" id="KW-1185">Reference proteome</keyword>
<evidence type="ECO:0000313" key="2">
    <source>
        <dbReference type="EMBL" id="KAB2348509.1"/>
    </source>
</evidence>
<dbReference type="Proteomes" id="UP000468735">
    <property type="component" value="Unassembled WGS sequence"/>
</dbReference>
<keyword evidence="1" id="KW-1133">Transmembrane helix</keyword>
<sequence length="214" mass="23792">MPKSRLAPEAVKVEIEPIRRARRRELSRRAWSRLGRTELIVASPLILLVVLVAIALTVYPPLYALYGTGVPGLVNEAGDKGPAPMDERIEAWAIWIPWMAILGFIVWRQVRARLSTPYLAVDPRGVWPVFGGRIEKGLEWPQIAAVLIEDAKVELFPVDAIKDSGQPTVLDFFVVNAPPPAPRLRGKRYVIELPEGEPGALREAVKRFGPGKLL</sequence>
<keyword evidence="1" id="KW-0472">Membrane</keyword>
<dbReference type="OrthoDB" id="5196310at2"/>
<protein>
    <submittedName>
        <fullName evidence="2">Uncharacterized protein</fullName>
    </submittedName>
</protein>
<evidence type="ECO:0000256" key="1">
    <source>
        <dbReference type="SAM" id="Phobius"/>
    </source>
</evidence>
<proteinExistence type="predicted"/>
<dbReference type="AlphaFoldDB" id="A0A6H9Z038"/>
<feature type="transmembrane region" description="Helical" evidence="1">
    <location>
        <begin position="39"/>
        <end position="59"/>
    </location>
</feature>
<name>A0A6H9Z038_9ACTN</name>
<dbReference type="EMBL" id="WBMT01000007">
    <property type="protein sequence ID" value="KAB2348509.1"/>
    <property type="molecule type" value="Genomic_DNA"/>
</dbReference>
<comment type="caution">
    <text evidence="2">The sequence shown here is derived from an EMBL/GenBank/DDBJ whole genome shotgun (WGS) entry which is preliminary data.</text>
</comment>
<gene>
    <name evidence="2" type="ORF">F8566_17150</name>
</gene>
<evidence type="ECO:0000313" key="3">
    <source>
        <dbReference type="Proteomes" id="UP000468735"/>
    </source>
</evidence>
<accession>A0A6H9Z038</accession>
<keyword evidence="1" id="KW-0812">Transmembrane</keyword>
<feature type="transmembrane region" description="Helical" evidence="1">
    <location>
        <begin position="89"/>
        <end position="107"/>
    </location>
</feature>
<dbReference type="RefSeq" id="WP_151561237.1">
    <property type="nucleotide sequence ID" value="NZ_WBMT01000007.1"/>
</dbReference>